<protein>
    <submittedName>
        <fullName evidence="3">Transmembrane protein 163 isoform X1</fullName>
    </submittedName>
</protein>
<organism evidence="2 3">
    <name type="scientific">Acinonyx jubatus</name>
    <name type="common">Cheetah</name>
    <dbReference type="NCBI Taxonomy" id="32536"/>
    <lineage>
        <taxon>Eukaryota</taxon>
        <taxon>Metazoa</taxon>
        <taxon>Chordata</taxon>
        <taxon>Craniata</taxon>
        <taxon>Vertebrata</taxon>
        <taxon>Euteleostomi</taxon>
        <taxon>Mammalia</taxon>
        <taxon>Eutheria</taxon>
        <taxon>Laurasiatheria</taxon>
        <taxon>Carnivora</taxon>
        <taxon>Feliformia</taxon>
        <taxon>Felidae</taxon>
        <taxon>Felinae</taxon>
        <taxon>Acinonyx</taxon>
    </lineage>
</organism>
<accession>A0A6J1Z3X1</accession>
<dbReference type="CTD" id="81615"/>
<feature type="region of interest" description="Disordered" evidence="1">
    <location>
        <begin position="1"/>
        <end position="24"/>
    </location>
</feature>
<reference evidence="3" key="2">
    <citation type="submission" date="2025-08" db="UniProtKB">
        <authorList>
            <consortium name="RefSeq"/>
        </authorList>
    </citation>
    <scope>IDENTIFICATION</scope>
    <source>
        <tissue evidence="3">Blood</tissue>
    </source>
</reference>
<name>A0A6J1Z3X1_ACIJB</name>
<proteinExistence type="predicted"/>
<dbReference type="GeneID" id="106983002"/>
<feature type="compositionally biased region" description="Low complexity" evidence="1">
    <location>
        <begin position="211"/>
        <end position="220"/>
    </location>
</feature>
<sequence length="317" mass="33455">MGGDDGNPGGDPAQPRKLVQLRRRKDVKLGRCPLSCANAAATFPDGWGTGSERVPSGHHPAARVGPVSRHTLVSPPPPLLPPSQQFPRASGRLACQDPSLPTGLGARARAPGPWGGSLQPAPAPVGGARRRRAAPASATRRASRAALQHPRPACCRRTSAPRCPSSLRERSVRPSAGPEPRRLALLTRVPAASRHGAGRGQRAPQPPGPRGPSAAPGPRALGRRPRPGPAELPSARAAQARRGAAAADQRERPIQRRAGGSRLTRKQHSTQTSRSPELPKEGVVGLLVLHYCHPGPGGGCLYCLRYEVQRLCFWVCI</sequence>
<dbReference type="AlphaFoldDB" id="A0A6J1Z3X1"/>
<keyword evidence="2" id="KW-1185">Reference proteome</keyword>
<dbReference type="RefSeq" id="XP_026911713.1">
    <property type="nucleotide sequence ID" value="XM_027055912.2"/>
</dbReference>
<feature type="compositionally biased region" description="Low complexity" evidence="1">
    <location>
        <begin position="101"/>
        <end position="112"/>
    </location>
</feature>
<feature type="compositionally biased region" description="Low complexity" evidence="1">
    <location>
        <begin position="235"/>
        <end position="247"/>
    </location>
</feature>
<evidence type="ECO:0000313" key="2">
    <source>
        <dbReference type="Proteomes" id="UP001652583"/>
    </source>
</evidence>
<evidence type="ECO:0000256" key="1">
    <source>
        <dbReference type="SAM" id="MobiDB-lite"/>
    </source>
</evidence>
<keyword evidence="3" id="KW-0812">Transmembrane</keyword>
<feature type="compositionally biased region" description="Low complexity" evidence="1">
    <location>
        <begin position="134"/>
        <end position="146"/>
    </location>
</feature>
<reference evidence="2" key="1">
    <citation type="submission" date="2025-05" db="UniProtKB">
        <authorList>
            <consortium name="RefSeq"/>
        </authorList>
    </citation>
    <scope>NUCLEOTIDE SEQUENCE [LARGE SCALE GENOMIC DNA]</scope>
</reference>
<dbReference type="Proteomes" id="UP001652583">
    <property type="component" value="Chromosome C1"/>
</dbReference>
<dbReference type="KEGG" id="aju:106983002"/>
<evidence type="ECO:0000313" key="3">
    <source>
        <dbReference type="RefSeq" id="XP_026911713.1"/>
    </source>
</evidence>
<gene>
    <name evidence="3" type="primary">TMEM163</name>
</gene>
<feature type="region of interest" description="Disordered" evidence="1">
    <location>
        <begin position="40"/>
        <end position="278"/>
    </location>
</feature>
<keyword evidence="3" id="KW-0472">Membrane</keyword>